<keyword evidence="6" id="KW-1185">Reference proteome</keyword>
<dbReference type="PROSITE" id="PS50968">
    <property type="entry name" value="BIOTINYL_LIPOYL"/>
    <property type="match status" value="1"/>
</dbReference>
<keyword evidence="3" id="KW-0275">Fatty acid biosynthesis</keyword>
<dbReference type="CDD" id="cd06850">
    <property type="entry name" value="biotinyl_domain"/>
    <property type="match status" value="1"/>
</dbReference>
<comment type="function">
    <text evidence="3">This protein is a component of the acetyl coenzyme A carboxylase complex; first, biotin carboxylase catalyzes the carboxylation of the carrier protein and then the transcarboxylase transfers the carboxyl group to form malonyl-CoA.</text>
</comment>
<dbReference type="Pfam" id="PF00364">
    <property type="entry name" value="Biotin_lipoyl"/>
    <property type="match status" value="1"/>
</dbReference>
<evidence type="ECO:0000313" key="5">
    <source>
        <dbReference type="EMBL" id="MFD1484812.1"/>
    </source>
</evidence>
<dbReference type="InterPro" id="IPR000089">
    <property type="entry name" value="Biotin_lipoyl"/>
</dbReference>
<comment type="pathway">
    <text evidence="3">Lipid metabolism; fatty acid biosynthesis.</text>
</comment>
<keyword evidence="2 3" id="KW-0092">Biotin</keyword>
<feature type="domain" description="Lipoyl-binding" evidence="4">
    <location>
        <begin position="58"/>
        <end position="135"/>
    </location>
</feature>
<keyword evidence="3" id="KW-0276">Fatty acid metabolism</keyword>
<name>A0ABW4E607_9LACO</name>
<proteinExistence type="predicted"/>
<dbReference type="PANTHER" id="PTHR45266:SF3">
    <property type="entry name" value="OXALOACETATE DECARBOXYLASE ALPHA CHAIN"/>
    <property type="match status" value="1"/>
</dbReference>
<sequence length="139" mass="14754">MDEKMIAALFAQFEQSSALELDLAIGNDHLHLKKPAPLDRAAVAEPAGPTSPPATGTGTPVLAPLVGIAYLRPAPEEPVFKQVGDHVTAGEVVCVIESMKMMNEVKSPVSGVVSEILIANESLVEYHQDLLLITEETNA</sequence>
<evidence type="ECO:0000259" key="4">
    <source>
        <dbReference type="PROSITE" id="PS50968"/>
    </source>
</evidence>
<reference evidence="6" key="1">
    <citation type="journal article" date="2019" name="Int. J. Syst. Evol. Microbiol.">
        <title>The Global Catalogue of Microorganisms (GCM) 10K type strain sequencing project: providing services to taxonomists for standard genome sequencing and annotation.</title>
        <authorList>
            <consortium name="The Broad Institute Genomics Platform"/>
            <consortium name="The Broad Institute Genome Sequencing Center for Infectious Disease"/>
            <person name="Wu L."/>
            <person name="Ma J."/>
        </authorList>
    </citation>
    <scope>NUCLEOTIDE SEQUENCE [LARGE SCALE GENOMIC DNA]</scope>
    <source>
        <strain evidence="6">CCM 8903</strain>
    </source>
</reference>
<dbReference type="SUPFAM" id="SSF51230">
    <property type="entry name" value="Single hybrid motif"/>
    <property type="match status" value="1"/>
</dbReference>
<evidence type="ECO:0000313" key="6">
    <source>
        <dbReference type="Proteomes" id="UP001597252"/>
    </source>
</evidence>
<dbReference type="PRINTS" id="PR01071">
    <property type="entry name" value="ACOABIOTINCC"/>
</dbReference>
<dbReference type="InterPro" id="IPR001249">
    <property type="entry name" value="AcCoA_biotinCC"/>
</dbReference>
<accession>A0ABW4E607</accession>
<evidence type="ECO:0000256" key="1">
    <source>
        <dbReference type="ARBA" id="ARBA00017562"/>
    </source>
</evidence>
<evidence type="ECO:0000256" key="3">
    <source>
        <dbReference type="RuleBase" id="RU364072"/>
    </source>
</evidence>
<dbReference type="InterPro" id="IPR050709">
    <property type="entry name" value="Biotin_Carboxyl_Carrier/Decarb"/>
</dbReference>
<dbReference type="Proteomes" id="UP001597252">
    <property type="component" value="Unassembled WGS sequence"/>
</dbReference>
<dbReference type="Gene3D" id="2.40.50.100">
    <property type="match status" value="1"/>
</dbReference>
<dbReference type="PANTHER" id="PTHR45266">
    <property type="entry name" value="OXALOACETATE DECARBOXYLASE ALPHA CHAIN"/>
    <property type="match status" value="1"/>
</dbReference>
<dbReference type="InterPro" id="IPR011053">
    <property type="entry name" value="Single_hybrid_motif"/>
</dbReference>
<evidence type="ECO:0000256" key="2">
    <source>
        <dbReference type="ARBA" id="ARBA00023267"/>
    </source>
</evidence>
<keyword evidence="3" id="KW-0444">Lipid biosynthesis</keyword>
<comment type="caution">
    <text evidence="5">The sequence shown here is derived from an EMBL/GenBank/DDBJ whole genome shotgun (WGS) entry which is preliminary data.</text>
</comment>
<protein>
    <recommendedName>
        <fullName evidence="1 3">Biotin carboxyl carrier protein of acetyl-CoA carboxylase</fullName>
    </recommendedName>
</protein>
<keyword evidence="3" id="KW-0443">Lipid metabolism</keyword>
<gene>
    <name evidence="5" type="ORF">ACFQ5J_06180</name>
</gene>
<organism evidence="5 6">
    <name type="scientific">Lacticaseibacillus baoqingensis</name>
    <dbReference type="NCBI Taxonomy" id="2486013"/>
    <lineage>
        <taxon>Bacteria</taxon>
        <taxon>Bacillati</taxon>
        <taxon>Bacillota</taxon>
        <taxon>Bacilli</taxon>
        <taxon>Lactobacillales</taxon>
        <taxon>Lactobacillaceae</taxon>
        <taxon>Lacticaseibacillus</taxon>
    </lineage>
</organism>
<dbReference type="EMBL" id="JBHTON010000016">
    <property type="protein sequence ID" value="MFD1484812.1"/>
    <property type="molecule type" value="Genomic_DNA"/>
</dbReference>
<dbReference type="RefSeq" id="WP_191987995.1">
    <property type="nucleotide sequence ID" value="NZ_JBHTON010000016.1"/>
</dbReference>